<dbReference type="FunFam" id="3.10.50.40:FF:000010">
    <property type="entry name" value="Peptidyl-prolyl cis-trans isomerase Pin1"/>
    <property type="match status" value="1"/>
</dbReference>
<keyword evidence="9" id="KW-1185">Reference proteome</keyword>
<dbReference type="Pfam" id="PF00639">
    <property type="entry name" value="Rotamase"/>
    <property type="match status" value="1"/>
</dbReference>
<feature type="domain" description="PpiC" evidence="7">
    <location>
        <begin position="30"/>
        <end position="141"/>
    </location>
</feature>
<dbReference type="InterPro" id="IPR051370">
    <property type="entry name" value="PPIase_Pin1"/>
</dbReference>
<dbReference type="Proteomes" id="UP000318582">
    <property type="component" value="Unassembled WGS sequence"/>
</dbReference>
<dbReference type="InterPro" id="IPR046357">
    <property type="entry name" value="PPIase_dom_sf"/>
</dbReference>
<dbReference type="InterPro" id="IPR023058">
    <property type="entry name" value="PPIase_PpiC_CS"/>
</dbReference>
<dbReference type="GO" id="GO:0005829">
    <property type="term" value="C:cytosol"/>
    <property type="evidence" value="ECO:0007669"/>
    <property type="project" value="TreeGrafter"/>
</dbReference>
<dbReference type="PROSITE" id="PS50198">
    <property type="entry name" value="PPIC_PPIASE_2"/>
    <property type="match status" value="1"/>
</dbReference>
<keyword evidence="2 4" id="KW-0697">Rotamase</keyword>
<comment type="caution">
    <text evidence="8">The sequence shown here is derived from an EMBL/GenBank/DDBJ whole genome shotgun (WGS) entry which is preliminary data.</text>
</comment>
<evidence type="ECO:0000256" key="5">
    <source>
        <dbReference type="RuleBase" id="RU363014"/>
    </source>
</evidence>
<feature type="coiled-coil region" evidence="6">
    <location>
        <begin position="53"/>
        <end position="80"/>
    </location>
</feature>
<evidence type="ECO:0000259" key="7">
    <source>
        <dbReference type="PROSITE" id="PS50198"/>
    </source>
</evidence>
<evidence type="ECO:0000256" key="3">
    <source>
        <dbReference type="ARBA" id="ARBA00023235"/>
    </source>
</evidence>
<proteinExistence type="predicted"/>
<keyword evidence="3 4" id="KW-0413">Isomerase</keyword>
<name>A0A507EDN4_9FUNG</name>
<dbReference type="InterPro" id="IPR000297">
    <property type="entry name" value="PPIase_PpiC"/>
</dbReference>
<evidence type="ECO:0000313" key="9">
    <source>
        <dbReference type="Proteomes" id="UP000318582"/>
    </source>
</evidence>
<dbReference type="PROSITE" id="PS01096">
    <property type="entry name" value="PPIC_PPIASE_1"/>
    <property type="match status" value="1"/>
</dbReference>
<reference evidence="8 9" key="1">
    <citation type="journal article" date="2019" name="Sci. Rep.">
        <title>Comparative genomics of chytrid fungi reveal insights into the obligate biotrophic and pathogenic lifestyle of Synchytrium endobioticum.</title>
        <authorList>
            <person name="van de Vossenberg B.T.L.H."/>
            <person name="Warris S."/>
            <person name="Nguyen H.D.T."/>
            <person name="van Gent-Pelzer M.P.E."/>
            <person name="Joly D.L."/>
            <person name="van de Geest H.C."/>
            <person name="Bonants P.J.M."/>
            <person name="Smith D.S."/>
            <person name="Levesque C.A."/>
            <person name="van der Lee T.A.J."/>
        </authorList>
    </citation>
    <scope>NUCLEOTIDE SEQUENCE [LARGE SCALE GENOMIC DNA]</scope>
    <source>
        <strain evidence="8 9">CBS 809.83</strain>
    </source>
</reference>
<comment type="catalytic activity">
    <reaction evidence="1 5">
        <text>[protein]-peptidylproline (omega=180) = [protein]-peptidylproline (omega=0)</text>
        <dbReference type="Rhea" id="RHEA:16237"/>
        <dbReference type="Rhea" id="RHEA-COMP:10747"/>
        <dbReference type="Rhea" id="RHEA-COMP:10748"/>
        <dbReference type="ChEBI" id="CHEBI:83833"/>
        <dbReference type="ChEBI" id="CHEBI:83834"/>
        <dbReference type="EC" id="5.2.1.8"/>
    </reaction>
</comment>
<dbReference type="PANTHER" id="PTHR10657">
    <property type="entry name" value="PEPTIDYL-PROLYL CIS-TRANS ISOMERASE"/>
    <property type="match status" value="1"/>
</dbReference>
<dbReference type="SUPFAM" id="SSF54534">
    <property type="entry name" value="FKBP-like"/>
    <property type="match status" value="1"/>
</dbReference>
<sequence length="141" mass="15897">MSIDVSDFMIEMRFMHSRLGYPYHLAGLLSDQVRASHLLVKHRDSRRPSSWKSQNITRTREEARKLIDEYRQRIVSGETDFAKLATTESDCSSAKQGGDLGVFGRGDMQKSFETATYALKVGELSQPIDSDSGTHLILRTA</sequence>
<keyword evidence="6" id="KW-0175">Coiled coil</keyword>
<evidence type="ECO:0000256" key="2">
    <source>
        <dbReference type="ARBA" id="ARBA00023110"/>
    </source>
</evidence>
<dbReference type="EMBL" id="QEAQ01000007">
    <property type="protein sequence ID" value="TPX61465.1"/>
    <property type="molecule type" value="Genomic_DNA"/>
</dbReference>
<evidence type="ECO:0000313" key="8">
    <source>
        <dbReference type="EMBL" id="TPX61465.1"/>
    </source>
</evidence>
<dbReference type="STRING" id="109895.A0A507EDN4"/>
<dbReference type="Gene3D" id="3.10.50.40">
    <property type="match status" value="1"/>
</dbReference>
<evidence type="ECO:0000256" key="6">
    <source>
        <dbReference type="SAM" id="Coils"/>
    </source>
</evidence>
<accession>A0A507EDN4</accession>
<dbReference type="AlphaFoldDB" id="A0A507EDN4"/>
<organism evidence="8 9">
    <name type="scientific">Powellomyces hirtus</name>
    <dbReference type="NCBI Taxonomy" id="109895"/>
    <lineage>
        <taxon>Eukaryota</taxon>
        <taxon>Fungi</taxon>
        <taxon>Fungi incertae sedis</taxon>
        <taxon>Chytridiomycota</taxon>
        <taxon>Chytridiomycota incertae sedis</taxon>
        <taxon>Chytridiomycetes</taxon>
        <taxon>Spizellomycetales</taxon>
        <taxon>Powellomycetaceae</taxon>
        <taxon>Powellomyces</taxon>
    </lineage>
</organism>
<dbReference type="GO" id="GO:0005634">
    <property type="term" value="C:nucleus"/>
    <property type="evidence" value="ECO:0007669"/>
    <property type="project" value="TreeGrafter"/>
</dbReference>
<dbReference type="EC" id="5.2.1.8" evidence="5"/>
<dbReference type="GO" id="GO:0003755">
    <property type="term" value="F:peptidyl-prolyl cis-trans isomerase activity"/>
    <property type="evidence" value="ECO:0007669"/>
    <property type="project" value="UniProtKB-UniRule"/>
</dbReference>
<evidence type="ECO:0000256" key="4">
    <source>
        <dbReference type="PROSITE-ProRule" id="PRU00278"/>
    </source>
</evidence>
<evidence type="ECO:0000256" key="1">
    <source>
        <dbReference type="ARBA" id="ARBA00000971"/>
    </source>
</evidence>
<gene>
    <name evidence="8" type="ORF">PhCBS80983_g01048</name>
</gene>
<protein>
    <recommendedName>
        <fullName evidence="5">Peptidyl-prolyl cis-trans isomerase</fullName>
        <ecNumber evidence="5">5.2.1.8</ecNumber>
    </recommendedName>
</protein>
<dbReference type="PANTHER" id="PTHR10657:SF4">
    <property type="entry name" value="PEPTIDYL-PROLYL CIS-TRANS ISOMERASE-RELATED"/>
    <property type="match status" value="1"/>
</dbReference>